<evidence type="ECO:0000256" key="1">
    <source>
        <dbReference type="SAM" id="MobiDB-lite"/>
    </source>
</evidence>
<evidence type="ECO:0000256" key="2">
    <source>
        <dbReference type="SAM" id="Phobius"/>
    </source>
</evidence>
<feature type="transmembrane region" description="Helical" evidence="2">
    <location>
        <begin position="39"/>
        <end position="65"/>
    </location>
</feature>
<accession>A0A6I2GIL0</accession>
<evidence type="ECO:0000259" key="3">
    <source>
        <dbReference type="Pfam" id="PF09972"/>
    </source>
</evidence>
<evidence type="ECO:0000313" key="5">
    <source>
        <dbReference type="Proteomes" id="UP000430975"/>
    </source>
</evidence>
<reference evidence="4 5" key="1">
    <citation type="submission" date="2019-11" db="EMBL/GenBank/DDBJ databases">
        <title>Characterisation of Fundicoccus ignavus gen. nov. sp. nov., a novel genus of the family Aerococcaceae isolated from bulk tank milk.</title>
        <authorList>
            <person name="Siebert A."/>
            <person name="Huptas C."/>
            <person name="Wenning M."/>
            <person name="Scherer S."/>
            <person name="Doll E.V."/>
        </authorList>
    </citation>
    <scope>NUCLEOTIDE SEQUENCE [LARGE SCALE GENOMIC DNA]</scope>
    <source>
        <strain evidence="4 5">WS4759</strain>
    </source>
</reference>
<feature type="domain" description="DUF2207" evidence="3">
    <location>
        <begin position="68"/>
        <end position="271"/>
    </location>
</feature>
<keyword evidence="2" id="KW-1133">Transmembrane helix</keyword>
<keyword evidence="2" id="KW-0472">Membrane</keyword>
<evidence type="ECO:0000313" key="4">
    <source>
        <dbReference type="EMBL" id="MRI84418.1"/>
    </source>
</evidence>
<proteinExistence type="predicted"/>
<dbReference type="InterPro" id="IPR018702">
    <property type="entry name" value="DUF2207"/>
</dbReference>
<dbReference type="Pfam" id="PF09972">
    <property type="entry name" value="DUF2207"/>
    <property type="match status" value="1"/>
</dbReference>
<feature type="compositionally biased region" description="Low complexity" evidence="1">
    <location>
        <begin position="221"/>
        <end position="231"/>
    </location>
</feature>
<comment type="caution">
    <text evidence="4">The sequence shown here is derived from an EMBL/GenBank/DDBJ whole genome shotgun (WGS) entry which is preliminary data.</text>
</comment>
<gene>
    <name evidence="4" type="ORF">GIY09_00675</name>
</gene>
<dbReference type="AlphaFoldDB" id="A0A6I2GIL0"/>
<dbReference type="Proteomes" id="UP000430975">
    <property type="component" value="Unassembled WGS sequence"/>
</dbReference>
<keyword evidence="5" id="KW-1185">Reference proteome</keyword>
<protein>
    <submittedName>
        <fullName evidence="4">DUF2207 domain-containing protein</fullName>
    </submittedName>
</protein>
<dbReference type="EMBL" id="WJQS01000001">
    <property type="protein sequence ID" value="MRI84418.1"/>
    <property type="molecule type" value="Genomic_DNA"/>
</dbReference>
<feature type="region of interest" description="Disordered" evidence="1">
    <location>
        <begin position="211"/>
        <end position="252"/>
    </location>
</feature>
<sequence length="345" mass="38632">MPFGLLYRLTLRQLIRPYRLAYPTLCSTLTKRRTTMKRLINFALILIALLPIPRANALSLAYIVFNQQLTIELATDGSAQIEDQITYGGPSSFTVFYQTPQALDLEIEVLDETTNTTTPLSKYDSTSDRDLNLYEYQVTEEEGGTKIELVLGEFEESVTLVYNYRQENFVTNHDDVAVLQPLKGAQGLIQQYTDATIRLVLPGGLDLETEQEKIESENVPTSSTSSSNLDSDTLDDDKPAVQPAVEPKPEVTEPAHFTERLPGGIYVWLFYAEGNQVTVESDETNTIIEISLPDIGLSEPIEVQVAVSVERFPDNAQVVEGNILAEIVAVNSQRMLDEEPYEDIW</sequence>
<keyword evidence="2" id="KW-0812">Transmembrane</keyword>
<name>A0A6I2GIL0_9LACT</name>
<organism evidence="4 5">
    <name type="scientific">Fundicoccus ignavus</name>
    <dbReference type="NCBI Taxonomy" id="2664442"/>
    <lineage>
        <taxon>Bacteria</taxon>
        <taxon>Bacillati</taxon>
        <taxon>Bacillota</taxon>
        <taxon>Bacilli</taxon>
        <taxon>Lactobacillales</taxon>
        <taxon>Aerococcaceae</taxon>
        <taxon>Fundicoccus</taxon>
    </lineage>
</organism>